<organism evidence="2">
    <name type="scientific">Diabrotica virgifera virgifera</name>
    <name type="common">western corn rootworm</name>
    <dbReference type="NCBI Taxonomy" id="50390"/>
    <lineage>
        <taxon>Eukaryota</taxon>
        <taxon>Metazoa</taxon>
        <taxon>Ecdysozoa</taxon>
        <taxon>Arthropoda</taxon>
        <taxon>Hexapoda</taxon>
        <taxon>Insecta</taxon>
        <taxon>Pterygota</taxon>
        <taxon>Neoptera</taxon>
        <taxon>Endopterygota</taxon>
        <taxon>Coleoptera</taxon>
        <taxon>Polyphaga</taxon>
        <taxon>Cucujiformia</taxon>
        <taxon>Chrysomeloidea</taxon>
        <taxon>Chrysomelidae</taxon>
        <taxon>Galerucinae</taxon>
        <taxon>Diabroticina</taxon>
        <taxon>Diabroticites</taxon>
        <taxon>Diabrotica</taxon>
    </lineage>
</organism>
<sequence>MSPCSLLFKYTSVVVCIICSRRLAKVRCRKFAINITARGEYKMNKRNYWTKPLTLNELLDEIEHLDDPVSLTDGIIVFPPSDKYNTDEDSGDENHIDINNLPGSQ</sequence>
<reference evidence="2" key="1">
    <citation type="submission" date="2025-08" db="UniProtKB">
        <authorList>
            <consortium name="RefSeq"/>
        </authorList>
    </citation>
    <scope>IDENTIFICATION</scope>
    <source>
        <tissue evidence="2">Whole insect</tissue>
    </source>
</reference>
<dbReference type="AlphaFoldDB" id="A0A6P7FCZ8"/>
<dbReference type="InParanoid" id="A0A6P7FCZ8"/>
<evidence type="ECO:0000256" key="1">
    <source>
        <dbReference type="SAM" id="MobiDB-lite"/>
    </source>
</evidence>
<proteinExistence type="predicted"/>
<protein>
    <submittedName>
        <fullName evidence="2">Uncharacterized protein LOC114326970</fullName>
    </submittedName>
</protein>
<evidence type="ECO:0000313" key="2">
    <source>
        <dbReference type="RefSeq" id="XP_028131263.1"/>
    </source>
</evidence>
<feature type="region of interest" description="Disordered" evidence="1">
    <location>
        <begin position="82"/>
        <end position="105"/>
    </location>
</feature>
<name>A0A6P7FCZ8_DIAVI</name>
<accession>A0A6P7FCZ8</accession>
<dbReference type="RefSeq" id="XP_028131263.1">
    <property type="nucleotide sequence ID" value="XM_028275462.1"/>
</dbReference>
<gene>
    <name evidence="2" type="primary">LOC114326970</name>
</gene>